<reference evidence="3" key="1">
    <citation type="submission" date="2022-11" db="UniProtKB">
        <authorList>
            <consortium name="WormBaseParasite"/>
        </authorList>
    </citation>
    <scope>IDENTIFICATION</scope>
</reference>
<dbReference type="AlphaFoldDB" id="A0A915L6V7"/>
<organism evidence="2 3">
    <name type="scientific">Romanomermis culicivorax</name>
    <name type="common">Nematode worm</name>
    <dbReference type="NCBI Taxonomy" id="13658"/>
    <lineage>
        <taxon>Eukaryota</taxon>
        <taxon>Metazoa</taxon>
        <taxon>Ecdysozoa</taxon>
        <taxon>Nematoda</taxon>
        <taxon>Enoplea</taxon>
        <taxon>Dorylaimia</taxon>
        <taxon>Mermithida</taxon>
        <taxon>Mermithoidea</taxon>
        <taxon>Mermithidae</taxon>
        <taxon>Romanomermis</taxon>
    </lineage>
</organism>
<protein>
    <submittedName>
        <fullName evidence="3">Uncharacterized protein</fullName>
    </submittedName>
</protein>
<accession>A0A915L6V7</accession>
<evidence type="ECO:0000313" key="3">
    <source>
        <dbReference type="WBParaSite" id="nRc.2.0.1.t46754-RA"/>
    </source>
</evidence>
<feature type="region of interest" description="Disordered" evidence="1">
    <location>
        <begin position="99"/>
        <end position="128"/>
    </location>
</feature>
<proteinExistence type="predicted"/>
<evidence type="ECO:0000313" key="2">
    <source>
        <dbReference type="Proteomes" id="UP000887565"/>
    </source>
</evidence>
<dbReference type="Proteomes" id="UP000887565">
    <property type="component" value="Unplaced"/>
</dbReference>
<keyword evidence="2" id="KW-1185">Reference proteome</keyword>
<evidence type="ECO:0000256" key="1">
    <source>
        <dbReference type="SAM" id="MobiDB-lite"/>
    </source>
</evidence>
<dbReference type="WBParaSite" id="nRc.2.0.1.t46754-RA">
    <property type="protein sequence ID" value="nRc.2.0.1.t46754-RA"/>
    <property type="gene ID" value="nRc.2.0.1.g46754"/>
</dbReference>
<name>A0A915L6V7_ROMCU</name>
<sequence>MLLKRKMTQILANGAVAVRRLATSADGKYIDESVSHELCVRGWRTAVKLVEAFIDETAKSGLPPDVASPTFNRCLKRAVAEGWLPPLEDVKTDEECLPKEPYSEKEPNNLQSGEVTVGARVQLSASED</sequence>